<proteinExistence type="predicted"/>
<organism evidence="2 3">
    <name type="scientific">Phocaeicola vulgatus</name>
    <name type="common">Bacteroides vulgatus</name>
    <dbReference type="NCBI Taxonomy" id="821"/>
    <lineage>
        <taxon>Bacteria</taxon>
        <taxon>Pseudomonadati</taxon>
        <taxon>Bacteroidota</taxon>
        <taxon>Bacteroidia</taxon>
        <taxon>Bacteroidales</taxon>
        <taxon>Bacteroidaceae</taxon>
        <taxon>Phocaeicola</taxon>
    </lineage>
</organism>
<protein>
    <recommendedName>
        <fullName evidence="1">Helicase ATP-binding domain-containing protein</fullName>
    </recommendedName>
</protein>
<sequence>MNIQNIIIKKQGNRIPYLTELLPNGEIPTNTILHKKLTGLGATFSELKARRNSIIIEPNRPVIIGKCEDPEHRNDNLFGVCHGVYTDDIIDYIEESKGKFLKILTTPESFPKVEEALRATDIEIRFDCFLLYDECHKIIKDSDYRQNIALPMDLFFECENKALVSATPIDFTDPRFESFQQITLAPEFDYTKDLFLHITNNVLQTVKETLENLDGNVFIFCNSTDMIYNLMKQIGVFGESAVFCSANSVKKLRNDKDVKFKDAHEDWKPKYMKRYNWLTSRFYNAVDIKLNENPNVILLSNCYLAEFTTIDPFTDSVQIAGRFRNGIGSLKHIVNINPNFRVQSKEEVRGYIRGLEAAHQILKQFRDTAPDTERRNIWWEYITCSPFNRFLDSNGQKSYFLIDNYVDDEVVKGYYSDKAQLYSAYQQCDTFNVYMEERIYRLGDYERLKMENPKLTVREKRMQIVELLEMLGACETRMEIDYRKELEESDPFIVEAYDTLGKAAIEHLRYRETMIREAMILKCYHEKSTGTEAIQLIRNSFKENTWYADSFIKKELQRIFKLLGIKYPKAVTSHTIGDFFEYVDKPTKKKRGKRLYKFKF</sequence>
<dbReference type="Proteomes" id="UP000261278">
    <property type="component" value="Unassembled WGS sequence"/>
</dbReference>
<dbReference type="InterPro" id="IPR014001">
    <property type="entry name" value="Helicase_ATP-bd"/>
</dbReference>
<dbReference type="SUPFAM" id="SSF52540">
    <property type="entry name" value="P-loop containing nucleoside triphosphate hydrolases"/>
    <property type="match status" value="1"/>
</dbReference>
<evidence type="ECO:0000313" key="3">
    <source>
        <dbReference type="Proteomes" id="UP000261278"/>
    </source>
</evidence>
<comment type="caution">
    <text evidence="2">The sequence shown here is derived from an EMBL/GenBank/DDBJ whole genome shotgun (WGS) entry which is preliminary data.</text>
</comment>
<evidence type="ECO:0000259" key="1">
    <source>
        <dbReference type="PROSITE" id="PS51192"/>
    </source>
</evidence>
<name>A0A3E4SV07_PHOVU</name>
<reference evidence="2 3" key="1">
    <citation type="submission" date="2018-08" db="EMBL/GenBank/DDBJ databases">
        <title>A genome reference for cultivated species of the human gut microbiota.</title>
        <authorList>
            <person name="Zou Y."/>
            <person name="Xue W."/>
            <person name="Luo G."/>
        </authorList>
    </citation>
    <scope>NUCLEOTIDE SEQUENCE [LARGE SCALE GENOMIC DNA]</scope>
    <source>
        <strain evidence="2 3">TF05-18</strain>
    </source>
</reference>
<evidence type="ECO:0000313" key="2">
    <source>
        <dbReference type="EMBL" id="RGL81588.1"/>
    </source>
</evidence>
<dbReference type="PROSITE" id="PS51192">
    <property type="entry name" value="HELICASE_ATP_BIND_1"/>
    <property type="match status" value="1"/>
</dbReference>
<dbReference type="EMBL" id="QSSN01000034">
    <property type="protein sequence ID" value="RGL81588.1"/>
    <property type="molecule type" value="Genomic_DNA"/>
</dbReference>
<dbReference type="InterPro" id="IPR027417">
    <property type="entry name" value="P-loop_NTPase"/>
</dbReference>
<dbReference type="AlphaFoldDB" id="A0A3E4SV07"/>
<feature type="domain" description="Helicase ATP-binding" evidence="1">
    <location>
        <begin position="16"/>
        <end position="186"/>
    </location>
</feature>
<accession>A0A3E4SV07</accession>
<gene>
    <name evidence="2" type="ORF">DXC44_19475</name>
</gene>